<comment type="caution">
    <text evidence="3">The sequence shown here is derived from an EMBL/GenBank/DDBJ whole genome shotgun (WGS) entry which is preliminary data.</text>
</comment>
<evidence type="ECO:0000313" key="3">
    <source>
        <dbReference type="EMBL" id="PIC43583.1"/>
    </source>
</evidence>
<proteinExistence type="predicted"/>
<keyword evidence="2" id="KW-0732">Signal</keyword>
<dbReference type="EMBL" id="PDUG01000002">
    <property type="protein sequence ID" value="PIC43583.1"/>
    <property type="molecule type" value="Genomic_DNA"/>
</dbReference>
<sequence>MIVHLCLLLNLAVFLIVGCFDDPPPPRPRPRPPPAVIINQPRRPPPRTRDSDRSTKPVKEKKINVSVPKPTEPKMKTRECNDNETVEETPSEWGNIDASFVKSPARAKKAKKSRPHS</sequence>
<feature type="compositionally biased region" description="Basic and acidic residues" evidence="1">
    <location>
        <begin position="71"/>
        <end position="81"/>
    </location>
</feature>
<evidence type="ECO:0000256" key="1">
    <source>
        <dbReference type="SAM" id="MobiDB-lite"/>
    </source>
</evidence>
<feature type="compositionally biased region" description="Basic and acidic residues" evidence="1">
    <location>
        <begin position="47"/>
        <end position="63"/>
    </location>
</feature>
<feature type="region of interest" description="Disordered" evidence="1">
    <location>
        <begin position="21"/>
        <end position="117"/>
    </location>
</feature>
<protein>
    <submittedName>
        <fullName evidence="3">Uncharacterized protein</fullName>
    </submittedName>
</protein>
<organism evidence="3 4">
    <name type="scientific">Caenorhabditis nigoni</name>
    <dbReference type="NCBI Taxonomy" id="1611254"/>
    <lineage>
        <taxon>Eukaryota</taxon>
        <taxon>Metazoa</taxon>
        <taxon>Ecdysozoa</taxon>
        <taxon>Nematoda</taxon>
        <taxon>Chromadorea</taxon>
        <taxon>Rhabditida</taxon>
        <taxon>Rhabditina</taxon>
        <taxon>Rhabditomorpha</taxon>
        <taxon>Rhabditoidea</taxon>
        <taxon>Rhabditidae</taxon>
        <taxon>Peloderinae</taxon>
        <taxon>Caenorhabditis</taxon>
    </lineage>
</organism>
<dbReference type="PANTHER" id="PTHR37439:SF1">
    <property type="entry name" value="PROTEIN CBG18706"/>
    <property type="match status" value="1"/>
</dbReference>
<reference evidence="4" key="1">
    <citation type="submission" date="2017-10" db="EMBL/GenBank/DDBJ databases">
        <title>Rapid genome shrinkage in a self-fertile nematode reveals novel sperm competition proteins.</title>
        <authorList>
            <person name="Yin D."/>
            <person name="Schwarz E.M."/>
            <person name="Thomas C.G."/>
            <person name="Felde R.L."/>
            <person name="Korf I.F."/>
            <person name="Cutter A.D."/>
            <person name="Schartner C.M."/>
            <person name="Ralston E.J."/>
            <person name="Meyer B.J."/>
            <person name="Haag E.S."/>
        </authorList>
    </citation>
    <scope>NUCLEOTIDE SEQUENCE [LARGE SCALE GENOMIC DNA]</scope>
    <source>
        <strain evidence="4">JU1422</strain>
    </source>
</reference>
<feature type="compositionally biased region" description="Basic residues" evidence="1">
    <location>
        <begin position="105"/>
        <end position="117"/>
    </location>
</feature>
<feature type="compositionally biased region" description="Pro residues" evidence="1">
    <location>
        <begin position="22"/>
        <end position="35"/>
    </location>
</feature>
<accession>A0A2G5UVR1</accession>
<keyword evidence="4" id="KW-1185">Reference proteome</keyword>
<evidence type="ECO:0000256" key="2">
    <source>
        <dbReference type="SAM" id="SignalP"/>
    </source>
</evidence>
<dbReference type="OrthoDB" id="5872217at2759"/>
<dbReference type="Proteomes" id="UP000230233">
    <property type="component" value="Chromosome II"/>
</dbReference>
<name>A0A2G5UVR1_9PELO</name>
<gene>
    <name evidence="3" type="primary">Cnig_chr_II.g4264</name>
    <name evidence="3" type="ORF">B9Z55_004264</name>
</gene>
<feature type="chain" id="PRO_5013660507" evidence="2">
    <location>
        <begin position="22"/>
        <end position="117"/>
    </location>
</feature>
<feature type="signal peptide" evidence="2">
    <location>
        <begin position="1"/>
        <end position="21"/>
    </location>
</feature>
<evidence type="ECO:0000313" key="4">
    <source>
        <dbReference type="Proteomes" id="UP000230233"/>
    </source>
</evidence>
<dbReference type="AlphaFoldDB" id="A0A2G5UVR1"/>
<dbReference type="PANTHER" id="PTHR37439">
    <property type="entry name" value="PROTEIN CBG25991-RELATED"/>
    <property type="match status" value="1"/>
</dbReference>